<name>A0A8H3CZL5_9AGAM</name>
<feature type="compositionally biased region" description="Polar residues" evidence="1">
    <location>
        <begin position="62"/>
        <end position="71"/>
    </location>
</feature>
<feature type="compositionally biased region" description="Basic and acidic residues" evidence="1">
    <location>
        <begin position="16"/>
        <end position="37"/>
    </location>
</feature>
<feature type="compositionally biased region" description="Basic residues" evidence="1">
    <location>
        <begin position="94"/>
        <end position="104"/>
    </location>
</feature>
<evidence type="ECO:0000313" key="2">
    <source>
        <dbReference type="EMBL" id="CAE6500889.1"/>
    </source>
</evidence>
<sequence>MPVSKKRKNQLLKVRRAQEGAKIARERRKAEKARQEAEQSQSLTEGLSAESGSADQPRGSEIDSTPSSSGDQAPAAQEAGRVGVQESEVPLGRLRTRRQRVLAQ</sequence>
<dbReference type="Proteomes" id="UP000663853">
    <property type="component" value="Unassembled WGS sequence"/>
</dbReference>
<feature type="region of interest" description="Disordered" evidence="1">
    <location>
        <begin position="1"/>
        <end position="104"/>
    </location>
</feature>
<gene>
    <name evidence="2" type="ORF">RDB_LOCUS112595</name>
</gene>
<evidence type="ECO:0000313" key="3">
    <source>
        <dbReference type="Proteomes" id="UP000663853"/>
    </source>
</evidence>
<accession>A0A8H3CZL5</accession>
<feature type="compositionally biased region" description="Basic residues" evidence="1">
    <location>
        <begin position="1"/>
        <end position="15"/>
    </location>
</feature>
<organism evidence="2 3">
    <name type="scientific">Rhizoctonia solani</name>
    <dbReference type="NCBI Taxonomy" id="456999"/>
    <lineage>
        <taxon>Eukaryota</taxon>
        <taxon>Fungi</taxon>
        <taxon>Dikarya</taxon>
        <taxon>Basidiomycota</taxon>
        <taxon>Agaricomycotina</taxon>
        <taxon>Agaricomycetes</taxon>
        <taxon>Cantharellales</taxon>
        <taxon>Ceratobasidiaceae</taxon>
        <taxon>Rhizoctonia</taxon>
    </lineage>
</organism>
<proteinExistence type="predicted"/>
<evidence type="ECO:0000256" key="1">
    <source>
        <dbReference type="SAM" id="MobiDB-lite"/>
    </source>
</evidence>
<dbReference type="EMBL" id="CAJMXA010003531">
    <property type="protein sequence ID" value="CAE6500889.1"/>
    <property type="molecule type" value="Genomic_DNA"/>
</dbReference>
<feature type="compositionally biased region" description="Polar residues" evidence="1">
    <location>
        <begin position="40"/>
        <end position="54"/>
    </location>
</feature>
<comment type="caution">
    <text evidence="2">The sequence shown here is derived from an EMBL/GenBank/DDBJ whole genome shotgun (WGS) entry which is preliminary data.</text>
</comment>
<dbReference type="AlphaFoldDB" id="A0A8H3CZL5"/>
<reference evidence="2" key="1">
    <citation type="submission" date="2021-01" db="EMBL/GenBank/DDBJ databases">
        <authorList>
            <person name="Kaushik A."/>
        </authorList>
    </citation>
    <scope>NUCLEOTIDE SEQUENCE</scope>
    <source>
        <strain evidence="2">AG6-10EEA</strain>
    </source>
</reference>
<protein>
    <submittedName>
        <fullName evidence="2">Uncharacterized protein</fullName>
    </submittedName>
</protein>